<dbReference type="RefSeq" id="WP_182614133.1">
    <property type="nucleotide sequence ID" value="NZ_BAAATF010000002.1"/>
</dbReference>
<keyword evidence="2" id="KW-1185">Reference proteome</keyword>
<evidence type="ECO:0000313" key="1">
    <source>
        <dbReference type="EMBL" id="MBA8806396.1"/>
    </source>
</evidence>
<reference evidence="1 2" key="1">
    <citation type="submission" date="2020-07" db="EMBL/GenBank/DDBJ databases">
        <title>Sequencing the genomes of 1000 actinobacteria strains.</title>
        <authorList>
            <person name="Klenk H.-P."/>
        </authorList>
    </citation>
    <scope>NUCLEOTIDE SEQUENCE [LARGE SCALE GENOMIC DNA]</scope>
    <source>
        <strain evidence="1 2">DSM 44121</strain>
    </source>
</reference>
<organism evidence="1 2">
    <name type="scientific">Promicromonospora sukumoe</name>
    <dbReference type="NCBI Taxonomy" id="88382"/>
    <lineage>
        <taxon>Bacteria</taxon>
        <taxon>Bacillati</taxon>
        <taxon>Actinomycetota</taxon>
        <taxon>Actinomycetes</taxon>
        <taxon>Micrococcales</taxon>
        <taxon>Promicromonosporaceae</taxon>
        <taxon>Promicromonospora</taxon>
    </lineage>
</organism>
<protein>
    <submittedName>
        <fullName evidence="1">Uncharacterized protein</fullName>
    </submittedName>
</protein>
<evidence type="ECO:0000313" key="2">
    <source>
        <dbReference type="Proteomes" id="UP000540568"/>
    </source>
</evidence>
<dbReference type="AlphaFoldDB" id="A0A7W3PC88"/>
<dbReference type="EMBL" id="JACGWV010000001">
    <property type="protein sequence ID" value="MBA8806396.1"/>
    <property type="molecule type" value="Genomic_DNA"/>
</dbReference>
<proteinExistence type="predicted"/>
<gene>
    <name evidence="1" type="ORF">FHX71_000338</name>
</gene>
<name>A0A7W3PC88_9MICO</name>
<sequence>MSESRAPVFWPDAEPQILERDLADITAFAPDLVYEPPELAGGQVVHHGRWVGRLPIWPFDRVIPEGLGSLAPEGVSVVMSYSAAHPVLPPRVRVLDPEPELEERTQHRWHVAPGGSLCLLQTEGDWTPETSPVELLLKAAGWRIEYALMKAGVVESMTTNGIVSDPARDHLIAEAAAR</sequence>
<comment type="caution">
    <text evidence="1">The sequence shown here is derived from an EMBL/GenBank/DDBJ whole genome shotgun (WGS) entry which is preliminary data.</text>
</comment>
<accession>A0A7W3PC88</accession>
<dbReference type="Proteomes" id="UP000540568">
    <property type="component" value="Unassembled WGS sequence"/>
</dbReference>